<dbReference type="PANTHER" id="PTHR42733:SF13">
    <property type="entry name" value="DJ-1_PFPI DOMAIN-CONTAINING PROTEIN"/>
    <property type="match status" value="1"/>
</dbReference>
<dbReference type="CDD" id="cd03134">
    <property type="entry name" value="GATase1_PfpI_like"/>
    <property type="match status" value="1"/>
</dbReference>
<gene>
    <name evidence="3" type="ORF">Thimo_1861</name>
</gene>
<reference evidence="3 4" key="1">
    <citation type="submission" date="2011-09" db="EMBL/GenBank/DDBJ databases">
        <title>Complete sequence of chromosome of Thioflavicoccus mobilis 8321.</title>
        <authorList>
            <consortium name="US DOE Joint Genome Institute"/>
            <person name="Lucas S."/>
            <person name="Han J."/>
            <person name="Lapidus A."/>
            <person name="Cheng J.-F."/>
            <person name="Goodwin L."/>
            <person name="Pitluck S."/>
            <person name="Peters L."/>
            <person name="Ovchinnikova G."/>
            <person name="Lu M."/>
            <person name="Detter J.C."/>
            <person name="Han C."/>
            <person name="Tapia R."/>
            <person name="Land M."/>
            <person name="Hauser L."/>
            <person name="Kyrpides N."/>
            <person name="Ivanova N."/>
            <person name="Pagani I."/>
            <person name="Vogl K."/>
            <person name="Liu Z."/>
            <person name="Imhoff J."/>
            <person name="Thiel V."/>
            <person name="Frigaard N.-U."/>
            <person name="Bryant D."/>
            <person name="Woyke T."/>
        </authorList>
    </citation>
    <scope>NUCLEOTIDE SEQUENCE [LARGE SCALE GENOMIC DNA]</scope>
    <source>
        <strain evidence="3 4">8321</strain>
    </source>
</reference>
<feature type="domain" description="DJ-1/PfpI" evidence="2">
    <location>
        <begin position="11"/>
        <end position="169"/>
    </location>
</feature>
<evidence type="ECO:0000256" key="1">
    <source>
        <dbReference type="ARBA" id="ARBA00008542"/>
    </source>
</evidence>
<dbReference type="eggNOG" id="COG0693">
    <property type="taxonomic scope" value="Bacteria"/>
</dbReference>
<dbReference type="OrthoDB" id="9792284at2"/>
<proteinExistence type="inferred from homology"/>
<dbReference type="InterPro" id="IPR029062">
    <property type="entry name" value="Class_I_gatase-like"/>
</dbReference>
<dbReference type="GO" id="GO:0006508">
    <property type="term" value="P:proteolysis"/>
    <property type="evidence" value="ECO:0007669"/>
    <property type="project" value="UniProtKB-KW"/>
</dbReference>
<accession>L0GZ93</accession>
<dbReference type="InterPro" id="IPR006286">
    <property type="entry name" value="C56_PfpI-like"/>
</dbReference>
<dbReference type="PATRIC" id="fig|765912.4.peg.1823"/>
<dbReference type="Proteomes" id="UP000010816">
    <property type="component" value="Chromosome"/>
</dbReference>
<name>L0GZ93_9GAMM</name>
<dbReference type="SUPFAM" id="SSF52317">
    <property type="entry name" value="Class I glutamine amidotransferase-like"/>
    <property type="match status" value="1"/>
</dbReference>
<keyword evidence="4" id="KW-1185">Reference proteome</keyword>
<dbReference type="STRING" id="765912.Thimo_1861"/>
<dbReference type="AlphaFoldDB" id="L0GZ93"/>
<evidence type="ECO:0000259" key="2">
    <source>
        <dbReference type="Pfam" id="PF01965"/>
    </source>
</evidence>
<dbReference type="Gene3D" id="3.40.50.880">
    <property type="match status" value="1"/>
</dbReference>
<dbReference type="GO" id="GO:0008233">
    <property type="term" value="F:peptidase activity"/>
    <property type="evidence" value="ECO:0007669"/>
    <property type="project" value="UniProtKB-KW"/>
</dbReference>
<comment type="similarity">
    <text evidence="1">Belongs to the peptidase C56 family.</text>
</comment>
<dbReference type="InterPro" id="IPR002818">
    <property type="entry name" value="DJ-1/PfpI"/>
</dbReference>
<dbReference type="KEGG" id="tmb:Thimo_1861"/>
<dbReference type="PANTHER" id="PTHR42733">
    <property type="entry name" value="DJ-1 PROTEIN"/>
    <property type="match status" value="1"/>
</dbReference>
<evidence type="ECO:0000313" key="3">
    <source>
        <dbReference type="EMBL" id="AGA90629.1"/>
    </source>
</evidence>
<keyword evidence="3" id="KW-0378">Hydrolase</keyword>
<dbReference type="Pfam" id="PF01965">
    <property type="entry name" value="DJ-1_PfpI"/>
    <property type="match status" value="1"/>
</dbReference>
<keyword evidence="3" id="KW-0645">Protease</keyword>
<sequence>MGPLENRHVGTLVEDLYEDLDLWYPTIRLREAGAAVTLLGTGRSDYRGKHGLPATADVSVDDIRAETLDALVIPGGYAPDHLRRHAGVLALVREMDRQQKPVAFICHAGWVPISAGIVRGRRVTSFHSIRDDLENAGARWEDSPVVVDGHLISSRHPGDLPVFCRTLIAELSGVA</sequence>
<dbReference type="NCBIfam" id="TIGR01382">
    <property type="entry name" value="PfpI"/>
    <property type="match status" value="1"/>
</dbReference>
<dbReference type="RefSeq" id="WP_015280770.1">
    <property type="nucleotide sequence ID" value="NC_019940.1"/>
</dbReference>
<dbReference type="EMBL" id="CP003051">
    <property type="protein sequence ID" value="AGA90629.1"/>
    <property type="molecule type" value="Genomic_DNA"/>
</dbReference>
<organism evidence="3 4">
    <name type="scientific">Thioflavicoccus mobilis 8321</name>
    <dbReference type="NCBI Taxonomy" id="765912"/>
    <lineage>
        <taxon>Bacteria</taxon>
        <taxon>Pseudomonadati</taxon>
        <taxon>Pseudomonadota</taxon>
        <taxon>Gammaproteobacteria</taxon>
        <taxon>Chromatiales</taxon>
        <taxon>Chromatiaceae</taxon>
        <taxon>Thioflavicoccus</taxon>
    </lineage>
</organism>
<protein>
    <submittedName>
        <fullName evidence="3">Intracellular protease, PfpI family</fullName>
    </submittedName>
</protein>
<dbReference type="PROSITE" id="PS51276">
    <property type="entry name" value="PEPTIDASE_C56_PFPI"/>
    <property type="match status" value="1"/>
</dbReference>
<dbReference type="HOGENOM" id="CLU_000445_44_4_6"/>
<evidence type="ECO:0000313" key="4">
    <source>
        <dbReference type="Proteomes" id="UP000010816"/>
    </source>
</evidence>